<gene>
    <name evidence="1" type="ORF">V6N11_080534</name>
</gene>
<name>A0ABR2R818_9ROSI</name>
<dbReference type="EMBL" id="JBBPBN010000025">
    <property type="protein sequence ID" value="KAK9009062.1"/>
    <property type="molecule type" value="Genomic_DNA"/>
</dbReference>
<accession>A0ABR2R818</accession>
<protein>
    <submittedName>
        <fullName evidence="1">Uncharacterized protein</fullName>
    </submittedName>
</protein>
<dbReference type="Proteomes" id="UP001396334">
    <property type="component" value="Unassembled WGS sequence"/>
</dbReference>
<organism evidence="1 2">
    <name type="scientific">Hibiscus sabdariffa</name>
    <name type="common">roselle</name>
    <dbReference type="NCBI Taxonomy" id="183260"/>
    <lineage>
        <taxon>Eukaryota</taxon>
        <taxon>Viridiplantae</taxon>
        <taxon>Streptophyta</taxon>
        <taxon>Embryophyta</taxon>
        <taxon>Tracheophyta</taxon>
        <taxon>Spermatophyta</taxon>
        <taxon>Magnoliopsida</taxon>
        <taxon>eudicotyledons</taxon>
        <taxon>Gunneridae</taxon>
        <taxon>Pentapetalae</taxon>
        <taxon>rosids</taxon>
        <taxon>malvids</taxon>
        <taxon>Malvales</taxon>
        <taxon>Malvaceae</taxon>
        <taxon>Malvoideae</taxon>
        <taxon>Hibiscus</taxon>
    </lineage>
</organism>
<reference evidence="1 2" key="1">
    <citation type="journal article" date="2024" name="G3 (Bethesda)">
        <title>Genome assembly of Hibiscus sabdariffa L. provides insights into metabolisms of medicinal natural products.</title>
        <authorList>
            <person name="Kim T."/>
        </authorList>
    </citation>
    <scope>NUCLEOTIDE SEQUENCE [LARGE SCALE GENOMIC DNA]</scope>
    <source>
        <strain evidence="1">TK-2024</strain>
        <tissue evidence="1">Old leaves</tissue>
    </source>
</reference>
<keyword evidence="2" id="KW-1185">Reference proteome</keyword>
<evidence type="ECO:0000313" key="1">
    <source>
        <dbReference type="EMBL" id="KAK9009062.1"/>
    </source>
</evidence>
<sequence length="126" mass="14567">MELENCGNNSNTQYGVEKLVGTNYKYWRNFFKAKICRIWLQEHIQTFRRMLKLGGNGRSNVENLSLHCGLPLARSRADQPSVEELKSLLSNQEALAKQMTKSLDPEAVLFSKGKHYKKYAYHKSNK</sequence>
<evidence type="ECO:0000313" key="2">
    <source>
        <dbReference type="Proteomes" id="UP001396334"/>
    </source>
</evidence>
<proteinExistence type="predicted"/>
<comment type="caution">
    <text evidence="1">The sequence shown here is derived from an EMBL/GenBank/DDBJ whole genome shotgun (WGS) entry which is preliminary data.</text>
</comment>